<sequence length="90" mass="10039">MWLCFFTASAASLPCRAAFAATTSLKHPRLALPPSPSFPHDVAIPISTIDGSLFHRTAIGVFFPIHRRRWSLFQICRQSMFNVVATSSLY</sequence>
<proteinExistence type="predicted"/>
<name>A0AAW1XTP5_RUBAR</name>
<feature type="chain" id="PRO_5043519965" description="Secreted protein" evidence="1">
    <location>
        <begin position="21"/>
        <end position="90"/>
    </location>
</feature>
<dbReference type="EMBL" id="JBEDUW010000003">
    <property type="protein sequence ID" value="KAK9939874.1"/>
    <property type="molecule type" value="Genomic_DNA"/>
</dbReference>
<dbReference type="Proteomes" id="UP001457282">
    <property type="component" value="Unassembled WGS sequence"/>
</dbReference>
<evidence type="ECO:0000313" key="2">
    <source>
        <dbReference type="EMBL" id="KAK9939874.1"/>
    </source>
</evidence>
<keyword evidence="1" id="KW-0732">Signal</keyword>
<keyword evidence="3" id="KW-1185">Reference proteome</keyword>
<organism evidence="2 3">
    <name type="scientific">Rubus argutus</name>
    <name type="common">Southern blackberry</name>
    <dbReference type="NCBI Taxonomy" id="59490"/>
    <lineage>
        <taxon>Eukaryota</taxon>
        <taxon>Viridiplantae</taxon>
        <taxon>Streptophyta</taxon>
        <taxon>Embryophyta</taxon>
        <taxon>Tracheophyta</taxon>
        <taxon>Spermatophyta</taxon>
        <taxon>Magnoliopsida</taxon>
        <taxon>eudicotyledons</taxon>
        <taxon>Gunneridae</taxon>
        <taxon>Pentapetalae</taxon>
        <taxon>rosids</taxon>
        <taxon>fabids</taxon>
        <taxon>Rosales</taxon>
        <taxon>Rosaceae</taxon>
        <taxon>Rosoideae</taxon>
        <taxon>Rosoideae incertae sedis</taxon>
        <taxon>Rubus</taxon>
    </lineage>
</organism>
<evidence type="ECO:0000256" key="1">
    <source>
        <dbReference type="SAM" id="SignalP"/>
    </source>
</evidence>
<dbReference type="AlphaFoldDB" id="A0AAW1XTP5"/>
<protein>
    <recommendedName>
        <fullName evidence="4">Secreted protein</fullName>
    </recommendedName>
</protein>
<gene>
    <name evidence="2" type="ORF">M0R45_016555</name>
</gene>
<feature type="signal peptide" evidence="1">
    <location>
        <begin position="1"/>
        <end position="20"/>
    </location>
</feature>
<comment type="caution">
    <text evidence="2">The sequence shown here is derived from an EMBL/GenBank/DDBJ whole genome shotgun (WGS) entry which is preliminary data.</text>
</comment>
<evidence type="ECO:0000313" key="3">
    <source>
        <dbReference type="Proteomes" id="UP001457282"/>
    </source>
</evidence>
<accession>A0AAW1XTP5</accession>
<evidence type="ECO:0008006" key="4">
    <source>
        <dbReference type="Google" id="ProtNLM"/>
    </source>
</evidence>
<reference evidence="2 3" key="1">
    <citation type="journal article" date="2023" name="G3 (Bethesda)">
        <title>A chromosome-length genome assembly and annotation of blackberry (Rubus argutus, cv. 'Hillquist').</title>
        <authorList>
            <person name="Bruna T."/>
            <person name="Aryal R."/>
            <person name="Dudchenko O."/>
            <person name="Sargent D.J."/>
            <person name="Mead D."/>
            <person name="Buti M."/>
            <person name="Cavallini A."/>
            <person name="Hytonen T."/>
            <person name="Andres J."/>
            <person name="Pham M."/>
            <person name="Weisz D."/>
            <person name="Mascagni F."/>
            <person name="Usai G."/>
            <person name="Natali L."/>
            <person name="Bassil N."/>
            <person name="Fernandez G.E."/>
            <person name="Lomsadze A."/>
            <person name="Armour M."/>
            <person name="Olukolu B."/>
            <person name="Poorten T."/>
            <person name="Britton C."/>
            <person name="Davik J."/>
            <person name="Ashrafi H."/>
            <person name="Aiden E.L."/>
            <person name="Borodovsky M."/>
            <person name="Worthington M."/>
        </authorList>
    </citation>
    <scope>NUCLEOTIDE SEQUENCE [LARGE SCALE GENOMIC DNA]</scope>
    <source>
        <strain evidence="2">PI 553951</strain>
    </source>
</reference>